<comment type="caution">
    <text evidence="1">The sequence shown here is derived from an EMBL/GenBank/DDBJ whole genome shotgun (WGS) entry which is preliminary data.</text>
</comment>
<dbReference type="Proteomes" id="UP001190700">
    <property type="component" value="Unassembled WGS sequence"/>
</dbReference>
<organism evidence="1 2">
    <name type="scientific">Cymbomonas tetramitiformis</name>
    <dbReference type="NCBI Taxonomy" id="36881"/>
    <lineage>
        <taxon>Eukaryota</taxon>
        <taxon>Viridiplantae</taxon>
        <taxon>Chlorophyta</taxon>
        <taxon>Pyramimonadophyceae</taxon>
        <taxon>Pyramimonadales</taxon>
        <taxon>Pyramimonadaceae</taxon>
        <taxon>Cymbomonas</taxon>
    </lineage>
</organism>
<evidence type="ECO:0000313" key="2">
    <source>
        <dbReference type="Proteomes" id="UP001190700"/>
    </source>
</evidence>
<accession>A0AAE0F8S7</accession>
<keyword evidence="2" id="KW-1185">Reference proteome</keyword>
<dbReference type="InterPro" id="IPR000358">
    <property type="entry name" value="RNR_small_fam"/>
</dbReference>
<dbReference type="EMBL" id="LGRX02022860">
    <property type="protein sequence ID" value="KAK3255162.1"/>
    <property type="molecule type" value="Genomic_DNA"/>
</dbReference>
<dbReference type="SUPFAM" id="SSF47240">
    <property type="entry name" value="Ferritin-like"/>
    <property type="match status" value="1"/>
</dbReference>
<dbReference type="AlphaFoldDB" id="A0AAE0F8S7"/>
<dbReference type="Gene3D" id="1.10.620.20">
    <property type="entry name" value="Ribonucleotide Reductase, subunit A"/>
    <property type="match status" value="1"/>
</dbReference>
<reference evidence="1 2" key="1">
    <citation type="journal article" date="2015" name="Genome Biol. Evol.">
        <title>Comparative Genomics of a Bacterivorous Green Alga Reveals Evolutionary Causalities and Consequences of Phago-Mixotrophic Mode of Nutrition.</title>
        <authorList>
            <person name="Burns J.A."/>
            <person name="Paasch A."/>
            <person name="Narechania A."/>
            <person name="Kim E."/>
        </authorList>
    </citation>
    <scope>NUCLEOTIDE SEQUENCE [LARGE SCALE GENOMIC DNA]</scope>
    <source>
        <strain evidence="1 2">PLY_AMNH</strain>
    </source>
</reference>
<dbReference type="GO" id="GO:0009263">
    <property type="term" value="P:deoxyribonucleotide biosynthetic process"/>
    <property type="evidence" value="ECO:0007669"/>
    <property type="project" value="InterPro"/>
</dbReference>
<dbReference type="PANTHER" id="PTHR23409:SF18">
    <property type="entry name" value="RIBONUCLEOSIDE-DIPHOSPHATE REDUCTASE SUBUNIT M2"/>
    <property type="match status" value="1"/>
</dbReference>
<name>A0AAE0F8S7_9CHLO</name>
<evidence type="ECO:0000313" key="1">
    <source>
        <dbReference type="EMBL" id="KAK3255162.1"/>
    </source>
</evidence>
<proteinExistence type="predicted"/>
<gene>
    <name evidence="1" type="ORF">CYMTET_35635</name>
</gene>
<dbReference type="InterPro" id="IPR012348">
    <property type="entry name" value="RNR-like"/>
</dbReference>
<dbReference type="GO" id="GO:0016491">
    <property type="term" value="F:oxidoreductase activity"/>
    <property type="evidence" value="ECO:0007669"/>
    <property type="project" value="InterPro"/>
</dbReference>
<protein>
    <submittedName>
        <fullName evidence="1">Uncharacterized protein</fullName>
    </submittedName>
</protein>
<dbReference type="PANTHER" id="PTHR23409">
    <property type="entry name" value="RIBONUCLEOSIDE-DIPHOSPHATE REDUCTASE SMALL CHAIN"/>
    <property type="match status" value="1"/>
</dbReference>
<dbReference type="InterPro" id="IPR009078">
    <property type="entry name" value="Ferritin-like_SF"/>
</dbReference>
<sequence length="112" mass="12540">MFYMKQQGPMPGLSFSNELIARDEGMHHDFACLLLRERASDPSKEVLTLETLREVVRETVTVENESVRNAPRVDLLGMNADLMQQYVQFCADHLLSNVAIAGDAEGLRFIAG</sequence>
<dbReference type="Pfam" id="PF00268">
    <property type="entry name" value="Ribonuc_red_sm"/>
    <property type="match status" value="1"/>
</dbReference>